<accession>A0ABN0YPK3</accession>
<evidence type="ECO:0000313" key="2">
    <source>
        <dbReference type="Proteomes" id="UP001500340"/>
    </source>
</evidence>
<protein>
    <submittedName>
        <fullName evidence="1">Uncharacterized protein</fullName>
    </submittedName>
</protein>
<sequence length="173" mass="19866">MQTVKLTDKVLKSQGWAYQFDLTILANQSDESINEHIRNVYLSAIDTLSKQRSPKILIGPFYLWICQKKLLSNNYQWVDGFALIVTPLFQKVVGRDVNPIVESMWQHKGYLRTETAVPILEGAIPACIFKDGQAVPIELDDELLTRLSDMFEEHQYMLSIMNPGMSLRSNPYK</sequence>
<gene>
    <name evidence="1" type="ORF">GCM10008933_38330</name>
</gene>
<proteinExistence type="predicted"/>
<evidence type="ECO:0000313" key="1">
    <source>
        <dbReference type="EMBL" id="GAA0404270.1"/>
    </source>
</evidence>
<dbReference type="RefSeq" id="WP_343863863.1">
    <property type="nucleotide sequence ID" value="NZ_BAAACX010000017.1"/>
</dbReference>
<dbReference type="EMBL" id="BAAACX010000017">
    <property type="protein sequence ID" value="GAA0404270.1"/>
    <property type="molecule type" value="Genomic_DNA"/>
</dbReference>
<name>A0ABN0YPK3_9BACL</name>
<dbReference type="Proteomes" id="UP001500340">
    <property type="component" value="Unassembled WGS sequence"/>
</dbReference>
<comment type="caution">
    <text evidence="1">The sequence shown here is derived from an EMBL/GenBank/DDBJ whole genome shotgun (WGS) entry which is preliminary data.</text>
</comment>
<keyword evidence="2" id="KW-1185">Reference proteome</keyword>
<organism evidence="1 2">
    <name type="scientific">Paenibacillus motobuensis</name>
    <dbReference type="NCBI Taxonomy" id="295324"/>
    <lineage>
        <taxon>Bacteria</taxon>
        <taxon>Bacillati</taxon>
        <taxon>Bacillota</taxon>
        <taxon>Bacilli</taxon>
        <taxon>Bacillales</taxon>
        <taxon>Paenibacillaceae</taxon>
        <taxon>Paenibacillus</taxon>
    </lineage>
</organism>
<reference evidence="1 2" key="1">
    <citation type="journal article" date="2019" name="Int. J. Syst. Evol. Microbiol.">
        <title>The Global Catalogue of Microorganisms (GCM) 10K type strain sequencing project: providing services to taxonomists for standard genome sequencing and annotation.</title>
        <authorList>
            <consortium name="The Broad Institute Genomics Platform"/>
            <consortium name="The Broad Institute Genome Sequencing Center for Infectious Disease"/>
            <person name="Wu L."/>
            <person name="Ma J."/>
        </authorList>
    </citation>
    <scope>NUCLEOTIDE SEQUENCE [LARGE SCALE GENOMIC DNA]</scope>
    <source>
        <strain evidence="1 2">JCM 12774</strain>
    </source>
</reference>